<feature type="compositionally biased region" description="Low complexity" evidence="2">
    <location>
        <begin position="84"/>
        <end position="95"/>
    </location>
</feature>
<evidence type="ECO:0000313" key="3">
    <source>
        <dbReference type="EMBL" id="CAH2044942.1"/>
    </source>
</evidence>
<feature type="non-terminal residue" evidence="3">
    <location>
        <position position="365"/>
    </location>
</feature>
<evidence type="ECO:0000256" key="1">
    <source>
        <dbReference type="SAM" id="Coils"/>
    </source>
</evidence>
<feature type="coiled-coil region" evidence="1">
    <location>
        <begin position="336"/>
        <end position="363"/>
    </location>
</feature>
<accession>A0ABN8HZY5</accession>
<dbReference type="PANTHER" id="PTHR14690:SF0">
    <property type="entry name" value="IQ MOTIF CONTAINING WITH AAA DOMAIN 1"/>
    <property type="match status" value="1"/>
</dbReference>
<sequence>MTNKVKECRRALQKERDKEYLEALVTIEEQLRCQHEVKIKERIGDELRRWISEYYERTNRLPEFPTEEGGGSRAMFSRQGTGADSDLSKSSPVSSKESKKSKESKDKKSIKTEDNKSKDEMDDLQNYRCSNSAFLQDIINANEEFEDMWKFKDDYDDNQERYYKDIVEREKMVKIEQEIRNVVDEMMRNELELLQAAFDKDRSHKGKKAKKPQKKVRRGGKKSKKKKEKDLTPDRTTESLFEELVANGIIRPYPLRKIDDYIGEKSFVGCEWRSQGRDPAPCLGTLLSALDDVLTTKRRLQLRVRALTAHEIAVQLSFREPVYAEHDAAAEMWWFKTPLERRRQKVLQRIEELQQENEERAATGK</sequence>
<keyword evidence="4" id="KW-1185">Reference proteome</keyword>
<organism evidence="3 4">
    <name type="scientific">Iphiclides podalirius</name>
    <name type="common">scarce swallowtail</name>
    <dbReference type="NCBI Taxonomy" id="110791"/>
    <lineage>
        <taxon>Eukaryota</taxon>
        <taxon>Metazoa</taxon>
        <taxon>Ecdysozoa</taxon>
        <taxon>Arthropoda</taxon>
        <taxon>Hexapoda</taxon>
        <taxon>Insecta</taxon>
        <taxon>Pterygota</taxon>
        <taxon>Neoptera</taxon>
        <taxon>Endopterygota</taxon>
        <taxon>Lepidoptera</taxon>
        <taxon>Glossata</taxon>
        <taxon>Ditrysia</taxon>
        <taxon>Papilionoidea</taxon>
        <taxon>Papilionidae</taxon>
        <taxon>Papilioninae</taxon>
        <taxon>Iphiclides</taxon>
    </lineage>
</organism>
<feature type="compositionally biased region" description="Basic and acidic residues" evidence="2">
    <location>
        <begin position="96"/>
        <end position="119"/>
    </location>
</feature>
<feature type="compositionally biased region" description="Basic residues" evidence="2">
    <location>
        <begin position="203"/>
        <end position="227"/>
    </location>
</feature>
<reference evidence="3" key="1">
    <citation type="submission" date="2022-03" db="EMBL/GenBank/DDBJ databases">
        <authorList>
            <person name="Martin H S."/>
        </authorList>
    </citation>
    <scope>NUCLEOTIDE SEQUENCE</scope>
</reference>
<dbReference type="Proteomes" id="UP000837857">
    <property type="component" value="Chromosome 16"/>
</dbReference>
<protein>
    <submittedName>
        <fullName evidence="3">Uncharacterized protein</fullName>
    </submittedName>
</protein>
<keyword evidence="1" id="KW-0175">Coiled coil</keyword>
<dbReference type="PANTHER" id="PTHR14690">
    <property type="entry name" value="IQ MOTIF CONTAINING WITH AAA DOMAIN 1"/>
    <property type="match status" value="1"/>
</dbReference>
<proteinExistence type="predicted"/>
<dbReference type="EMBL" id="OW152828">
    <property type="protein sequence ID" value="CAH2044942.1"/>
    <property type="molecule type" value="Genomic_DNA"/>
</dbReference>
<evidence type="ECO:0000256" key="2">
    <source>
        <dbReference type="SAM" id="MobiDB-lite"/>
    </source>
</evidence>
<evidence type="ECO:0000313" key="4">
    <source>
        <dbReference type="Proteomes" id="UP000837857"/>
    </source>
</evidence>
<gene>
    <name evidence="3" type="ORF">IPOD504_LOCUS4859</name>
</gene>
<dbReference type="InterPro" id="IPR052267">
    <property type="entry name" value="N-DRC_Component"/>
</dbReference>
<name>A0ABN8HZY5_9NEOP</name>
<feature type="region of interest" description="Disordered" evidence="2">
    <location>
        <begin position="61"/>
        <end position="123"/>
    </location>
</feature>
<feature type="region of interest" description="Disordered" evidence="2">
    <location>
        <begin position="201"/>
        <end position="234"/>
    </location>
</feature>